<protein>
    <submittedName>
        <fullName evidence="2">Uncharacterized protein</fullName>
    </submittedName>
</protein>
<evidence type="ECO:0000313" key="2">
    <source>
        <dbReference type="EMBL" id="WMV50332.1"/>
    </source>
</evidence>
<keyword evidence="3" id="KW-1185">Reference proteome</keyword>
<gene>
    <name evidence="2" type="ORF">MTR67_043717</name>
</gene>
<reference evidence="2" key="1">
    <citation type="submission" date="2023-08" db="EMBL/GenBank/DDBJ databases">
        <title>A de novo genome assembly of Solanum verrucosum Schlechtendal, a Mexican diploid species geographically isolated from the other diploid A-genome species in potato relatives.</title>
        <authorList>
            <person name="Hosaka K."/>
        </authorList>
    </citation>
    <scope>NUCLEOTIDE SEQUENCE</scope>
    <source>
        <tissue evidence="2">Young leaves</tissue>
    </source>
</reference>
<feature type="region of interest" description="Disordered" evidence="1">
    <location>
        <begin position="1"/>
        <end position="28"/>
    </location>
</feature>
<name>A0AAF0UPX4_SOLVR</name>
<organism evidence="2 3">
    <name type="scientific">Solanum verrucosum</name>
    <dbReference type="NCBI Taxonomy" id="315347"/>
    <lineage>
        <taxon>Eukaryota</taxon>
        <taxon>Viridiplantae</taxon>
        <taxon>Streptophyta</taxon>
        <taxon>Embryophyta</taxon>
        <taxon>Tracheophyta</taxon>
        <taxon>Spermatophyta</taxon>
        <taxon>Magnoliopsida</taxon>
        <taxon>eudicotyledons</taxon>
        <taxon>Gunneridae</taxon>
        <taxon>Pentapetalae</taxon>
        <taxon>asterids</taxon>
        <taxon>lamiids</taxon>
        <taxon>Solanales</taxon>
        <taxon>Solanaceae</taxon>
        <taxon>Solanoideae</taxon>
        <taxon>Solaneae</taxon>
        <taxon>Solanum</taxon>
    </lineage>
</organism>
<accession>A0AAF0UPX4</accession>
<evidence type="ECO:0000313" key="3">
    <source>
        <dbReference type="Proteomes" id="UP001234989"/>
    </source>
</evidence>
<proteinExistence type="predicted"/>
<sequence>MGGTLPQGPRAPQRAVMPLTTRLDGCGP</sequence>
<dbReference type="Proteomes" id="UP001234989">
    <property type="component" value="Chromosome 10"/>
</dbReference>
<dbReference type="AlphaFoldDB" id="A0AAF0UPX4"/>
<evidence type="ECO:0000256" key="1">
    <source>
        <dbReference type="SAM" id="MobiDB-lite"/>
    </source>
</evidence>
<dbReference type="EMBL" id="CP133621">
    <property type="protein sequence ID" value="WMV50332.1"/>
    <property type="molecule type" value="Genomic_DNA"/>
</dbReference>